<name>A0A382FAS2_9ZZZZ</name>
<protein>
    <submittedName>
        <fullName evidence="1">Uncharacterized protein</fullName>
    </submittedName>
</protein>
<proteinExistence type="predicted"/>
<gene>
    <name evidence="1" type="ORF">METZ01_LOCUS213030</name>
</gene>
<organism evidence="1">
    <name type="scientific">marine metagenome</name>
    <dbReference type="NCBI Taxonomy" id="408172"/>
    <lineage>
        <taxon>unclassified sequences</taxon>
        <taxon>metagenomes</taxon>
        <taxon>ecological metagenomes</taxon>
    </lineage>
</organism>
<evidence type="ECO:0000313" key="1">
    <source>
        <dbReference type="EMBL" id="SVB60176.1"/>
    </source>
</evidence>
<dbReference type="EMBL" id="UINC01048981">
    <property type="protein sequence ID" value="SVB60176.1"/>
    <property type="molecule type" value="Genomic_DNA"/>
</dbReference>
<reference evidence="1" key="1">
    <citation type="submission" date="2018-05" db="EMBL/GenBank/DDBJ databases">
        <authorList>
            <person name="Lanie J.A."/>
            <person name="Ng W.-L."/>
            <person name="Kazmierczak K.M."/>
            <person name="Andrzejewski T.M."/>
            <person name="Davidsen T.M."/>
            <person name="Wayne K.J."/>
            <person name="Tettelin H."/>
            <person name="Glass J.I."/>
            <person name="Rusch D."/>
            <person name="Podicherti R."/>
            <person name="Tsui H.-C.T."/>
            <person name="Winkler M.E."/>
        </authorList>
    </citation>
    <scope>NUCLEOTIDE SEQUENCE</scope>
</reference>
<sequence length="80" mass="9136">MPIGFTDKKEYETEPVGEDETPVHYYLIKLSDRDIDALNHLRGRNGAGLGNLMVENIALWKMINQACEPQLFSTSPKKTW</sequence>
<accession>A0A382FAS2</accession>
<dbReference type="AlphaFoldDB" id="A0A382FAS2"/>